<name>A0A3N5BBA7_9THEO</name>
<dbReference type="OrthoDB" id="9774345at2"/>
<dbReference type="EMBL" id="RKRE01000002">
    <property type="protein sequence ID" value="RPF46958.1"/>
    <property type="molecule type" value="Genomic_DNA"/>
</dbReference>
<evidence type="ECO:0000256" key="1">
    <source>
        <dbReference type="ARBA" id="ARBA00022603"/>
    </source>
</evidence>
<dbReference type="SUPFAM" id="SSF53335">
    <property type="entry name" value="S-adenosyl-L-methionine-dependent methyltransferases"/>
    <property type="match status" value="1"/>
</dbReference>
<dbReference type="CDD" id="cd02440">
    <property type="entry name" value="AdoMet_MTases"/>
    <property type="match status" value="1"/>
</dbReference>
<dbReference type="RefSeq" id="WP_123929499.1">
    <property type="nucleotide sequence ID" value="NZ_RKRE01000002.1"/>
</dbReference>
<feature type="domain" description="Methyltransferase" evidence="3">
    <location>
        <begin position="43"/>
        <end position="132"/>
    </location>
</feature>
<evidence type="ECO:0000313" key="4">
    <source>
        <dbReference type="EMBL" id="RPF46958.1"/>
    </source>
</evidence>
<protein>
    <submittedName>
        <fullName evidence="4">Methyltransferase family protein</fullName>
    </submittedName>
</protein>
<dbReference type="Proteomes" id="UP000282654">
    <property type="component" value="Unassembled WGS sequence"/>
</dbReference>
<dbReference type="AlphaFoldDB" id="A0A3N5BBA7"/>
<organism evidence="4 5">
    <name type="scientific">Thermodesulfitimonas autotrophica</name>
    <dbReference type="NCBI Taxonomy" id="1894989"/>
    <lineage>
        <taxon>Bacteria</taxon>
        <taxon>Bacillati</taxon>
        <taxon>Bacillota</taxon>
        <taxon>Clostridia</taxon>
        <taxon>Thermoanaerobacterales</taxon>
        <taxon>Thermoanaerobacteraceae</taxon>
        <taxon>Thermodesulfitimonas</taxon>
    </lineage>
</organism>
<dbReference type="PANTHER" id="PTHR44942:SF4">
    <property type="entry name" value="METHYLTRANSFERASE TYPE 11 DOMAIN-CONTAINING PROTEIN"/>
    <property type="match status" value="1"/>
</dbReference>
<evidence type="ECO:0000256" key="2">
    <source>
        <dbReference type="ARBA" id="ARBA00022679"/>
    </source>
</evidence>
<dbReference type="Pfam" id="PF13649">
    <property type="entry name" value="Methyltransf_25"/>
    <property type="match status" value="1"/>
</dbReference>
<dbReference type="InterPro" id="IPR041698">
    <property type="entry name" value="Methyltransf_25"/>
</dbReference>
<reference evidence="4 5" key="1">
    <citation type="submission" date="2018-11" db="EMBL/GenBank/DDBJ databases">
        <title>Genomic Encyclopedia of Type Strains, Phase IV (KMG-IV): sequencing the most valuable type-strain genomes for metagenomic binning, comparative biology and taxonomic classification.</title>
        <authorList>
            <person name="Goeker M."/>
        </authorList>
    </citation>
    <scope>NUCLEOTIDE SEQUENCE [LARGE SCALE GENOMIC DNA]</scope>
    <source>
        <strain evidence="4 5">DSM 102936</strain>
    </source>
</reference>
<evidence type="ECO:0000259" key="3">
    <source>
        <dbReference type="Pfam" id="PF13649"/>
    </source>
</evidence>
<accession>A0A3N5BBA7</accession>
<dbReference type="GO" id="GO:0032259">
    <property type="term" value="P:methylation"/>
    <property type="evidence" value="ECO:0007669"/>
    <property type="project" value="UniProtKB-KW"/>
</dbReference>
<keyword evidence="1 4" id="KW-0489">Methyltransferase</keyword>
<gene>
    <name evidence="4" type="ORF">EDD75_1220</name>
</gene>
<dbReference type="GO" id="GO:0008168">
    <property type="term" value="F:methyltransferase activity"/>
    <property type="evidence" value="ECO:0007669"/>
    <property type="project" value="UniProtKB-KW"/>
</dbReference>
<evidence type="ECO:0000313" key="5">
    <source>
        <dbReference type="Proteomes" id="UP000282654"/>
    </source>
</evidence>
<proteinExistence type="predicted"/>
<comment type="caution">
    <text evidence="4">The sequence shown here is derived from an EMBL/GenBank/DDBJ whole genome shotgun (WGS) entry which is preliminary data.</text>
</comment>
<dbReference type="PANTHER" id="PTHR44942">
    <property type="entry name" value="METHYLTRANSF_11 DOMAIN-CONTAINING PROTEIN"/>
    <property type="match status" value="1"/>
</dbReference>
<sequence>MSVAAVFSAHSEIYATPVNERFYARIATALANKIQARLNPARILEVGAGTGAATIVLRRYFPSAAILSTDPSPAMLAHNRGKGVPGVRYVCAAAEELGGLTERFDLVFGNLCYHWFTPQTARQIASLLRPGGVMAFSVPVTGVIQEEGNRVLVQICRELGVRQPKRRRLPSPQRLRREFAFAPQCTVEVITLRETHPPALFGTLLRARGSWAFLFGPQAAERAEALWRKLTAGVDQIALCWQIALVVAEL</sequence>
<keyword evidence="2 4" id="KW-0808">Transferase</keyword>
<dbReference type="InterPro" id="IPR029063">
    <property type="entry name" value="SAM-dependent_MTases_sf"/>
</dbReference>
<dbReference type="Gene3D" id="3.40.50.150">
    <property type="entry name" value="Vaccinia Virus protein VP39"/>
    <property type="match status" value="1"/>
</dbReference>
<keyword evidence="5" id="KW-1185">Reference proteome</keyword>
<dbReference type="InterPro" id="IPR051052">
    <property type="entry name" value="Diverse_substrate_MTase"/>
</dbReference>